<keyword evidence="3" id="KW-1185">Reference proteome</keyword>
<name>A0ABN9AFI3_9NEOB</name>
<evidence type="ECO:0000313" key="3">
    <source>
        <dbReference type="Proteomes" id="UP001162483"/>
    </source>
</evidence>
<evidence type="ECO:0000313" key="2">
    <source>
        <dbReference type="EMBL" id="CAI9533585.1"/>
    </source>
</evidence>
<accession>A0ABN9AFI3</accession>
<organism evidence="2 3">
    <name type="scientific">Staurois parvus</name>
    <dbReference type="NCBI Taxonomy" id="386267"/>
    <lineage>
        <taxon>Eukaryota</taxon>
        <taxon>Metazoa</taxon>
        <taxon>Chordata</taxon>
        <taxon>Craniata</taxon>
        <taxon>Vertebrata</taxon>
        <taxon>Euteleostomi</taxon>
        <taxon>Amphibia</taxon>
        <taxon>Batrachia</taxon>
        <taxon>Anura</taxon>
        <taxon>Neobatrachia</taxon>
        <taxon>Ranoidea</taxon>
        <taxon>Ranidae</taxon>
        <taxon>Staurois</taxon>
    </lineage>
</organism>
<reference evidence="2" key="1">
    <citation type="submission" date="2023-05" db="EMBL/GenBank/DDBJ databases">
        <authorList>
            <person name="Stuckert A."/>
        </authorList>
    </citation>
    <scope>NUCLEOTIDE SEQUENCE</scope>
</reference>
<feature type="non-terminal residue" evidence="2">
    <location>
        <position position="1"/>
    </location>
</feature>
<dbReference type="EMBL" id="CATNWA010000142">
    <property type="protein sequence ID" value="CAI9533585.1"/>
    <property type="molecule type" value="Genomic_DNA"/>
</dbReference>
<comment type="caution">
    <text evidence="2">The sequence shown here is derived from an EMBL/GenBank/DDBJ whole genome shotgun (WGS) entry which is preliminary data.</text>
</comment>
<sequence>CLHRGDFSSLPVPKQEVRGNPSKVSCHQNQCPHRLIPLYSSSGDNPTFGVFFYFCQGRTDNSWGPGQ</sequence>
<evidence type="ECO:0000256" key="1">
    <source>
        <dbReference type="SAM" id="MobiDB-lite"/>
    </source>
</evidence>
<dbReference type="Proteomes" id="UP001162483">
    <property type="component" value="Unassembled WGS sequence"/>
</dbReference>
<proteinExistence type="predicted"/>
<gene>
    <name evidence="2" type="ORF">SPARVUS_LOCUS410909</name>
</gene>
<feature type="region of interest" description="Disordered" evidence="1">
    <location>
        <begin position="1"/>
        <end position="25"/>
    </location>
</feature>
<protein>
    <submittedName>
        <fullName evidence="2">Uncharacterized protein</fullName>
    </submittedName>
</protein>